<dbReference type="GO" id="GO:0016620">
    <property type="term" value="F:oxidoreductase activity, acting on the aldehyde or oxo group of donors, NAD or NADP as acceptor"/>
    <property type="evidence" value="ECO:0007669"/>
    <property type="project" value="InterPro"/>
</dbReference>
<organism evidence="6 7">
    <name type="scientific">Pollutimonas nitritireducens</name>
    <dbReference type="NCBI Taxonomy" id="2045209"/>
    <lineage>
        <taxon>Bacteria</taxon>
        <taxon>Pseudomonadati</taxon>
        <taxon>Pseudomonadota</taxon>
        <taxon>Betaproteobacteria</taxon>
        <taxon>Burkholderiales</taxon>
        <taxon>Alcaligenaceae</taxon>
        <taxon>Pollutimonas</taxon>
    </lineage>
</organism>
<dbReference type="InterPro" id="IPR016162">
    <property type="entry name" value="Ald_DH_N"/>
</dbReference>
<feature type="domain" description="Aldehyde dehydrogenase" evidence="5">
    <location>
        <begin position="40"/>
        <end position="500"/>
    </location>
</feature>
<gene>
    <name evidence="6" type="ORF">CR155_02370</name>
</gene>
<accession>A0A2N4ULK5</accession>
<evidence type="ECO:0000256" key="1">
    <source>
        <dbReference type="ARBA" id="ARBA00009986"/>
    </source>
</evidence>
<evidence type="ECO:0000256" key="4">
    <source>
        <dbReference type="RuleBase" id="RU003345"/>
    </source>
</evidence>
<sequence length="504" mass="53619">MTTMTATQNSSTVSTLAPGHQKALNWIKSGTKRLLIGGKWVESQSGKTFATVNPATGETLTHIAEAGSADIDAAVVVARRAFESSSWTGISPHARTRLLLKIAELVDQNAEELAVLETLDMGAPLSANIARSAQVAEIFRYYAGWPTKIFGTTNPMDASRFQYMLREPVGVCGLINAWNVPLVMAANKIAPALACGNTAVLKPAEQASLTTLRLAELIEEAGIPPGVLNIVPGFGATAGAAIAAHPDIDKVAFTGSTDVGRQILVASTGNMKKVSLELGGKSPNIIFPDADIDRALTVAVDAFCKNSGQICSAGTRLFVHESLVEQATEQVSKMAATYKVGSPFEADTQLGPLISEKQMERVLSYIDVGQSEGAQLVLGGERMGDVGYFVTPTVFSSVTNKMAIAQEEIFGPVLSIISFKDEDDAVFKGNDNSYGLAAAVWTRDISRAHRVARALKSGRVWINTYAEGDPVMSFGGYKQSGYGRESGAESIDSYTQTKSILMRL</sequence>
<dbReference type="FunFam" id="3.40.605.10:FF:000007">
    <property type="entry name" value="NAD/NADP-dependent betaine aldehyde dehydrogenase"/>
    <property type="match status" value="1"/>
</dbReference>
<dbReference type="EMBL" id="PDNV01000001">
    <property type="protein sequence ID" value="PLC55907.1"/>
    <property type="molecule type" value="Genomic_DNA"/>
</dbReference>
<feature type="active site" evidence="3">
    <location>
        <position position="277"/>
    </location>
</feature>
<evidence type="ECO:0000259" key="5">
    <source>
        <dbReference type="Pfam" id="PF00171"/>
    </source>
</evidence>
<reference evidence="6 7" key="1">
    <citation type="submission" date="2017-10" db="EMBL/GenBank/DDBJ databases">
        <title>Two draft genome sequences of Pusillimonas sp. strains isolated from a nitrate- and radionuclide-contaminated groundwater in Russia.</title>
        <authorList>
            <person name="Grouzdev D.S."/>
            <person name="Tourova T.P."/>
            <person name="Goeva M.A."/>
            <person name="Babich T.L."/>
            <person name="Sokolova D.S."/>
            <person name="Abdullin R."/>
            <person name="Poltaraus A.B."/>
            <person name="Toshchakov S.V."/>
            <person name="Nazina T.N."/>
        </authorList>
    </citation>
    <scope>NUCLEOTIDE SEQUENCE [LARGE SCALE GENOMIC DNA]</scope>
    <source>
        <strain evidence="6 7">JR1/69-2-13</strain>
    </source>
</reference>
<dbReference type="PANTHER" id="PTHR11699">
    <property type="entry name" value="ALDEHYDE DEHYDROGENASE-RELATED"/>
    <property type="match status" value="1"/>
</dbReference>
<name>A0A2N4ULK5_9BURK</name>
<dbReference type="PROSITE" id="PS00687">
    <property type="entry name" value="ALDEHYDE_DEHYDR_GLU"/>
    <property type="match status" value="1"/>
</dbReference>
<evidence type="ECO:0000313" key="7">
    <source>
        <dbReference type="Proteomes" id="UP000234328"/>
    </source>
</evidence>
<keyword evidence="7" id="KW-1185">Reference proteome</keyword>
<evidence type="ECO:0000256" key="3">
    <source>
        <dbReference type="PROSITE-ProRule" id="PRU10007"/>
    </source>
</evidence>
<dbReference type="InterPro" id="IPR016163">
    <property type="entry name" value="Ald_DH_C"/>
</dbReference>
<protein>
    <submittedName>
        <fullName evidence="6">Betaine-aldehyde dehydrogenase</fullName>
    </submittedName>
</protein>
<evidence type="ECO:0000256" key="2">
    <source>
        <dbReference type="ARBA" id="ARBA00023002"/>
    </source>
</evidence>
<dbReference type="InterPro" id="IPR029510">
    <property type="entry name" value="Ald_DH_CS_GLU"/>
</dbReference>
<dbReference type="Gene3D" id="3.40.605.10">
    <property type="entry name" value="Aldehyde Dehydrogenase, Chain A, domain 1"/>
    <property type="match status" value="1"/>
</dbReference>
<comment type="caution">
    <text evidence="6">The sequence shown here is derived from an EMBL/GenBank/DDBJ whole genome shotgun (WGS) entry which is preliminary data.</text>
</comment>
<keyword evidence="2 4" id="KW-0560">Oxidoreductase</keyword>
<proteinExistence type="inferred from homology"/>
<dbReference type="Pfam" id="PF00171">
    <property type="entry name" value="Aldedh"/>
    <property type="match status" value="1"/>
</dbReference>
<evidence type="ECO:0000313" key="6">
    <source>
        <dbReference type="EMBL" id="PLC55907.1"/>
    </source>
</evidence>
<dbReference type="InterPro" id="IPR015590">
    <property type="entry name" value="Aldehyde_DH_dom"/>
</dbReference>
<dbReference type="InterPro" id="IPR016161">
    <property type="entry name" value="Ald_DH/histidinol_DH"/>
</dbReference>
<dbReference type="FunFam" id="3.40.309.10:FF:000012">
    <property type="entry name" value="Betaine aldehyde dehydrogenase"/>
    <property type="match status" value="1"/>
</dbReference>
<dbReference type="AlphaFoldDB" id="A0A2N4ULK5"/>
<dbReference type="OrthoDB" id="6187633at2"/>
<dbReference type="Gene3D" id="3.40.309.10">
    <property type="entry name" value="Aldehyde Dehydrogenase, Chain A, domain 2"/>
    <property type="match status" value="1"/>
</dbReference>
<dbReference type="Proteomes" id="UP000234328">
    <property type="component" value="Unassembled WGS sequence"/>
</dbReference>
<dbReference type="SUPFAM" id="SSF53720">
    <property type="entry name" value="ALDH-like"/>
    <property type="match status" value="1"/>
</dbReference>
<comment type="similarity">
    <text evidence="1 4">Belongs to the aldehyde dehydrogenase family.</text>
</comment>